<dbReference type="InterPro" id="IPR004090">
    <property type="entry name" value="Chemotax_Me-accpt_rcpt"/>
</dbReference>
<evidence type="ECO:0000256" key="1">
    <source>
        <dbReference type="ARBA" id="ARBA00022481"/>
    </source>
</evidence>
<evidence type="ECO:0000259" key="7">
    <source>
        <dbReference type="PROSITE" id="PS50111"/>
    </source>
</evidence>
<protein>
    <submittedName>
        <fullName evidence="9">HAMP domain-containing protein</fullName>
    </submittedName>
</protein>
<name>A0ABY4RBB2_9GAMM</name>
<accession>A0ABY4RBB2</accession>
<evidence type="ECO:0000259" key="8">
    <source>
        <dbReference type="PROSITE" id="PS50885"/>
    </source>
</evidence>
<keyword evidence="6" id="KW-0812">Transmembrane</keyword>
<dbReference type="SMART" id="SM00304">
    <property type="entry name" value="HAMP"/>
    <property type="match status" value="1"/>
</dbReference>
<keyword evidence="3 5" id="KW-0807">Transducer</keyword>
<dbReference type="InterPro" id="IPR003660">
    <property type="entry name" value="HAMP_dom"/>
</dbReference>
<dbReference type="PANTHER" id="PTHR43531:SF14">
    <property type="entry name" value="METHYL-ACCEPTING CHEMOTAXIS PROTEIN I-RELATED"/>
    <property type="match status" value="1"/>
</dbReference>
<dbReference type="CDD" id="cd06225">
    <property type="entry name" value="HAMP"/>
    <property type="match status" value="1"/>
</dbReference>
<dbReference type="PRINTS" id="PR00260">
    <property type="entry name" value="CHEMTRNSDUCR"/>
</dbReference>
<dbReference type="CDD" id="cd11386">
    <property type="entry name" value="MCP_signal"/>
    <property type="match status" value="1"/>
</dbReference>
<reference evidence="9" key="1">
    <citation type="submission" date="2021-09" db="EMBL/GenBank/DDBJ databases">
        <title>First case of bloodstream infection caused by Mixta hanseatica sp. nov., a member of the Erwiniaceae family.</title>
        <authorList>
            <person name="Both A."/>
            <person name="Huang J."/>
            <person name="Wenzel P."/>
            <person name="Aepfelbacher M."/>
            <person name="Rohde H."/>
            <person name="Christner M."/>
            <person name="Hentschke M."/>
        </authorList>
    </citation>
    <scope>NUCLEOTIDE SEQUENCE</scope>
    <source>
        <strain evidence="9">X22927</strain>
    </source>
</reference>
<evidence type="ECO:0000256" key="4">
    <source>
        <dbReference type="ARBA" id="ARBA00029447"/>
    </source>
</evidence>
<dbReference type="RefSeq" id="WP_249893705.1">
    <property type="nucleotide sequence ID" value="NZ_CP082904.1"/>
</dbReference>
<dbReference type="Pfam" id="PF00672">
    <property type="entry name" value="HAMP"/>
    <property type="match status" value="1"/>
</dbReference>
<dbReference type="InterPro" id="IPR004089">
    <property type="entry name" value="MCPsignal_dom"/>
</dbReference>
<evidence type="ECO:0000313" key="9">
    <source>
        <dbReference type="EMBL" id="UQY45125.1"/>
    </source>
</evidence>
<keyword evidence="1" id="KW-0488">Methylation</keyword>
<keyword evidence="6" id="KW-0472">Membrane</keyword>
<dbReference type="PANTHER" id="PTHR43531">
    <property type="entry name" value="PROTEIN ICFG"/>
    <property type="match status" value="1"/>
</dbReference>
<dbReference type="PROSITE" id="PS50111">
    <property type="entry name" value="CHEMOTAXIS_TRANSDUC_2"/>
    <property type="match status" value="1"/>
</dbReference>
<feature type="domain" description="Methyl-accepting transducer" evidence="7">
    <location>
        <begin position="278"/>
        <end position="507"/>
    </location>
</feature>
<sequence length="525" mass="56664">MKLNQFKIGQRLGFLATLLLLATLFCGLHGINVNADGLEKINVIMASETRVAESIDTARNAQVQFKLQVQEWKNILLRGTQSEAEFDKYRAAFLKQSEQTQALLRKLLTLQQEIGMSPEVVQQTLRLHADLQQQYLTALQQYNIADPSSAQRVDHLVSGIDREPTKMIDEVVTRTLAHAELLNQQMSERNLAQYKQTRNILWATMLAILLAGGLVTWWLVRSITHPLKAAVSVARTVASGDLQTVITPQGRDETAELMSALREMNDNLATIVAGVRNGTETIATASIQIANGSRELSSRNESQASALEQTAASMEELTSVVKNNAQNAGHASAIANDTSKMAGQGGEVVEKVVQTMSEIHHSSQQINDIISVIDGIAFQTNILALNAAVEAARAGVEGRGFAVVAAEVRALAQRSASAAQDIRRLIDRSVSCVAEGNELVKSAGVTMAEIITGVKRVSELMESVSAASAEQSSGIDQVNIAVTQMDTATQQNASLSQESTAAAQSLQLQAEKLLESVGVFKLRSA</sequence>
<comment type="similarity">
    <text evidence="4">Belongs to the methyl-accepting chemotaxis (MCP) protein family.</text>
</comment>
<organism evidence="9 10">
    <name type="scientific">Mixta hanseatica</name>
    <dbReference type="NCBI Taxonomy" id="2872648"/>
    <lineage>
        <taxon>Bacteria</taxon>
        <taxon>Pseudomonadati</taxon>
        <taxon>Pseudomonadota</taxon>
        <taxon>Gammaproteobacteria</taxon>
        <taxon>Enterobacterales</taxon>
        <taxon>Erwiniaceae</taxon>
        <taxon>Mixta</taxon>
    </lineage>
</organism>
<dbReference type="EMBL" id="CP082904">
    <property type="protein sequence ID" value="UQY45125.1"/>
    <property type="molecule type" value="Genomic_DNA"/>
</dbReference>
<evidence type="ECO:0000256" key="3">
    <source>
        <dbReference type="ARBA" id="ARBA00023224"/>
    </source>
</evidence>
<dbReference type="Proteomes" id="UP001056635">
    <property type="component" value="Chromosome"/>
</dbReference>
<dbReference type="Gene3D" id="6.10.340.10">
    <property type="match status" value="1"/>
</dbReference>
<dbReference type="SMART" id="SM00283">
    <property type="entry name" value="MA"/>
    <property type="match status" value="1"/>
</dbReference>
<keyword evidence="6" id="KW-1133">Transmembrane helix</keyword>
<evidence type="ECO:0000256" key="2">
    <source>
        <dbReference type="ARBA" id="ARBA00022500"/>
    </source>
</evidence>
<dbReference type="PROSITE" id="PS50885">
    <property type="entry name" value="HAMP"/>
    <property type="match status" value="1"/>
</dbReference>
<evidence type="ECO:0000256" key="6">
    <source>
        <dbReference type="SAM" id="Phobius"/>
    </source>
</evidence>
<gene>
    <name evidence="9" type="ORF">K6958_05445</name>
</gene>
<dbReference type="InterPro" id="IPR051310">
    <property type="entry name" value="MCP_chemotaxis"/>
</dbReference>
<keyword evidence="2" id="KW-0145">Chemotaxis</keyword>
<dbReference type="SUPFAM" id="SSF58104">
    <property type="entry name" value="Methyl-accepting chemotaxis protein (MCP) signaling domain"/>
    <property type="match status" value="1"/>
</dbReference>
<evidence type="ECO:0000256" key="5">
    <source>
        <dbReference type="PROSITE-ProRule" id="PRU00284"/>
    </source>
</evidence>
<proteinExistence type="inferred from homology"/>
<dbReference type="Pfam" id="PF00015">
    <property type="entry name" value="MCPsignal"/>
    <property type="match status" value="1"/>
</dbReference>
<feature type="domain" description="HAMP" evidence="8">
    <location>
        <begin position="221"/>
        <end position="273"/>
    </location>
</feature>
<feature type="transmembrane region" description="Helical" evidence="6">
    <location>
        <begin position="200"/>
        <end position="220"/>
    </location>
</feature>
<keyword evidence="10" id="KW-1185">Reference proteome</keyword>
<dbReference type="Gene3D" id="1.10.287.950">
    <property type="entry name" value="Methyl-accepting chemotaxis protein"/>
    <property type="match status" value="1"/>
</dbReference>
<evidence type="ECO:0000313" key="10">
    <source>
        <dbReference type="Proteomes" id="UP001056635"/>
    </source>
</evidence>